<accession>A0ABY2TRB7</accession>
<evidence type="ECO:0000259" key="1">
    <source>
        <dbReference type="Pfam" id="PF12705"/>
    </source>
</evidence>
<dbReference type="Proteomes" id="UP000310168">
    <property type="component" value="Unassembled WGS sequence"/>
</dbReference>
<dbReference type="Gene3D" id="3.90.320.10">
    <property type="match status" value="1"/>
</dbReference>
<dbReference type="RefSeq" id="WP_137998224.1">
    <property type="nucleotide sequence ID" value="NZ_SJDU01000122.1"/>
</dbReference>
<proteinExistence type="predicted"/>
<protein>
    <submittedName>
        <fullName evidence="2">PD-(D/E)XK nuclease family protein</fullName>
    </submittedName>
</protein>
<dbReference type="EMBL" id="SJDU01000122">
    <property type="protein sequence ID" value="TKZ35304.1"/>
    <property type="molecule type" value="Genomic_DNA"/>
</dbReference>
<dbReference type="Pfam" id="PF12705">
    <property type="entry name" value="PDDEXK_1"/>
    <property type="match status" value="1"/>
</dbReference>
<keyword evidence="3" id="KW-1185">Reference proteome</keyword>
<evidence type="ECO:0000313" key="2">
    <source>
        <dbReference type="EMBL" id="TKZ35304.1"/>
    </source>
</evidence>
<evidence type="ECO:0000313" key="3">
    <source>
        <dbReference type="Proteomes" id="UP000310168"/>
    </source>
</evidence>
<dbReference type="InterPro" id="IPR038726">
    <property type="entry name" value="PDDEXK_AddAB-type"/>
</dbReference>
<sequence length="270" mass="32956">METKKLQKFSEYSMGTYLLCPKKYRYIYIEKLFKKQKRKVNEYFIFGNIIHLTCKEFYQKRAEDRSIENLYNIFRESWKRSGIRAFFKSREEEKELGEKGLYMLSNFYNSFGQKVPYLTEHYMENIFKDYIFFGRVDRIDLSADGTLQIVDYKTNKYYDVGEDNEERARKTMQLKFYAYLLNSLKSNVTSASYYYFAEDKFDTVEFNQESANYLREWFDEIINDIRYDKTFERKFGTHCNFCDFYKLCHETENNSDDNNNINIENEKLFK</sequence>
<dbReference type="InterPro" id="IPR011604">
    <property type="entry name" value="PDDEXK-like_dom_sf"/>
</dbReference>
<comment type="caution">
    <text evidence="2">The sequence shown here is derived from an EMBL/GenBank/DDBJ whole genome shotgun (WGS) entry which is preliminary data.</text>
</comment>
<feature type="domain" description="PD-(D/E)XK endonuclease-like" evidence="1">
    <location>
        <begin position="10"/>
        <end position="249"/>
    </location>
</feature>
<organism evidence="2 3">
    <name type="scientific">Brachyspira catarrhinii</name>
    <dbReference type="NCBI Taxonomy" id="2528966"/>
    <lineage>
        <taxon>Bacteria</taxon>
        <taxon>Pseudomonadati</taxon>
        <taxon>Spirochaetota</taxon>
        <taxon>Spirochaetia</taxon>
        <taxon>Brachyspirales</taxon>
        <taxon>Brachyspiraceae</taxon>
        <taxon>Brachyspira</taxon>
    </lineage>
</organism>
<reference evidence="2 3" key="1">
    <citation type="journal article" date="2019" name="Anaerobe">
        <title>Brachyspira catarrhinii sp. nov., an anaerobic intestinal spirochaete isolated from vervet monkeys may have been misidentified as Brachyspira aalborgi in previous studies.</title>
        <authorList>
            <person name="Phillips N.D."/>
            <person name="La T."/>
            <person name="Hampson D.J."/>
        </authorList>
    </citation>
    <scope>NUCLEOTIDE SEQUENCE [LARGE SCALE GENOMIC DNA]</scope>
    <source>
        <strain evidence="2 3">Z12</strain>
    </source>
</reference>
<gene>
    <name evidence="2" type="ORF">EZH24_05945</name>
</gene>
<name>A0ABY2TRB7_9SPIR</name>